<protein>
    <recommendedName>
        <fullName evidence="2">HTH OST-type domain-containing protein</fullName>
    </recommendedName>
</protein>
<accession>A0A267DP88</accession>
<dbReference type="Pfam" id="PF12872">
    <property type="entry name" value="OST-HTH"/>
    <property type="match status" value="3"/>
</dbReference>
<name>A0A267DP88_9PLAT</name>
<feature type="domain" description="HTH OST-type" evidence="2">
    <location>
        <begin position="11"/>
        <end position="89"/>
    </location>
</feature>
<keyword evidence="5" id="KW-1185">Reference proteome</keyword>
<sequence length="616" mass="67364">TNKPIGMAPTSIEVIKSVFSASIHVLATKSGSHVTLQSLAEAYERTMGHPVPFREHGFSSVEELIRVALPGTLTMYRVGANMCAKSTQPPNHASKRIIEKINTENKSCRGGKSRFSFQKKSANRNPSCPQQVRNRIAKLVEEFFAKNGEGCSLGHFGGLYFQRYGFVLRLDQFACNSMLSFMRFLQSCGVIDIIETPNGDHRLMPAKSGLYVTDPNSDKLVNMVANWPDGPAPLDQLSEAYCSQYGFEPCRQLGFLSFDAMVKAEKRLRLVPRLGACPLVQLADSLRPAPPASNELPANCIKQQPLQQLPEDEQLPKLPQELHQPLQNLQLYSPPLPPLSSSSSSGGGGDVSSVGLKSMTNTCISELDRSDTWSTYGDGDSGSNGIPADCVPIGCQLQPLPVAEYADPNTGTVRVSVKATCPDDLLLSVHSSRLDEQRRRLQADMKACADWQPISRRHAATGGLLCAARLGGANGRLIRVQALGFDGAPRAGRVRVRPLDEPPSGSEIVSLTDLYYLKRQFADACSQLTALAYLDCLKPTDANGQWSEAASNFFCDLMTNSSEPKAVQIVRTLLDEPPYNCSVVFVRPNVSIEMIKYGYALEPSILTYPTQRLTDF</sequence>
<feature type="compositionally biased region" description="Low complexity" evidence="1">
    <location>
        <begin position="330"/>
        <end position="344"/>
    </location>
</feature>
<dbReference type="Gene3D" id="3.30.420.610">
    <property type="entry name" value="LOTUS domain-like"/>
    <property type="match status" value="1"/>
</dbReference>
<dbReference type="Proteomes" id="UP000215902">
    <property type="component" value="Unassembled WGS sequence"/>
</dbReference>
<evidence type="ECO:0000313" key="4">
    <source>
        <dbReference type="EMBL" id="PAA66928.1"/>
    </source>
</evidence>
<evidence type="ECO:0000313" key="5">
    <source>
        <dbReference type="Proteomes" id="UP000215902"/>
    </source>
</evidence>
<dbReference type="EMBL" id="NIVC01003520">
    <property type="protein sequence ID" value="PAA50995.1"/>
    <property type="molecule type" value="Genomic_DNA"/>
</dbReference>
<dbReference type="PROSITE" id="PS51644">
    <property type="entry name" value="HTH_OST"/>
    <property type="match status" value="2"/>
</dbReference>
<organism evidence="3 5">
    <name type="scientific">Macrostomum lignano</name>
    <dbReference type="NCBI Taxonomy" id="282301"/>
    <lineage>
        <taxon>Eukaryota</taxon>
        <taxon>Metazoa</taxon>
        <taxon>Spiralia</taxon>
        <taxon>Lophotrochozoa</taxon>
        <taxon>Platyhelminthes</taxon>
        <taxon>Rhabditophora</taxon>
        <taxon>Macrostomorpha</taxon>
        <taxon>Macrostomida</taxon>
        <taxon>Macrostomidae</taxon>
        <taxon>Macrostomum</taxon>
    </lineage>
</organism>
<feature type="non-terminal residue" evidence="3">
    <location>
        <position position="1"/>
    </location>
</feature>
<feature type="domain" description="HTH OST-type" evidence="2">
    <location>
        <begin position="128"/>
        <end position="207"/>
    </location>
</feature>
<dbReference type="InterPro" id="IPR041966">
    <property type="entry name" value="LOTUS-like"/>
</dbReference>
<evidence type="ECO:0000256" key="1">
    <source>
        <dbReference type="SAM" id="MobiDB-lite"/>
    </source>
</evidence>
<evidence type="ECO:0000313" key="3">
    <source>
        <dbReference type="EMBL" id="PAA50995.1"/>
    </source>
</evidence>
<gene>
    <name evidence="4" type="ORF">BOX15_Mlig011907g1</name>
    <name evidence="3" type="ORF">BOX15_Mlig011907g8</name>
</gene>
<proteinExistence type="predicted"/>
<comment type="caution">
    <text evidence="3">The sequence shown here is derived from an EMBL/GenBank/DDBJ whole genome shotgun (WGS) entry which is preliminary data.</text>
</comment>
<dbReference type="InterPro" id="IPR025605">
    <property type="entry name" value="OST-HTH/LOTUS_dom"/>
</dbReference>
<reference evidence="3 5" key="1">
    <citation type="submission" date="2017-06" db="EMBL/GenBank/DDBJ databases">
        <title>A platform for efficient transgenesis in Macrostomum lignano, a flatworm model organism for stem cell research.</title>
        <authorList>
            <person name="Berezikov E."/>
        </authorList>
    </citation>
    <scope>NUCLEOTIDE SEQUENCE [LARGE SCALE GENOMIC DNA]</scope>
    <source>
        <strain evidence="3">DV1</strain>
        <tissue evidence="3">Whole organism</tissue>
    </source>
</reference>
<evidence type="ECO:0000259" key="2">
    <source>
        <dbReference type="PROSITE" id="PS51644"/>
    </source>
</evidence>
<dbReference type="OrthoDB" id="10052065at2759"/>
<dbReference type="AlphaFoldDB" id="A0A267DP88"/>
<feature type="region of interest" description="Disordered" evidence="1">
    <location>
        <begin position="330"/>
        <end position="352"/>
    </location>
</feature>
<dbReference type="EMBL" id="NIVC01001520">
    <property type="protein sequence ID" value="PAA66928.1"/>
    <property type="molecule type" value="Genomic_DNA"/>
</dbReference>